<dbReference type="PANTHER" id="PTHR19879">
    <property type="entry name" value="TRANSCRIPTION INITIATION FACTOR TFIID"/>
    <property type="match status" value="1"/>
</dbReference>
<evidence type="ECO:0000313" key="11">
    <source>
        <dbReference type="Proteomes" id="UP000801492"/>
    </source>
</evidence>
<dbReference type="GO" id="GO:0005669">
    <property type="term" value="C:transcription factor TFIID complex"/>
    <property type="evidence" value="ECO:0007669"/>
    <property type="project" value="TreeGrafter"/>
</dbReference>
<comment type="caution">
    <text evidence="10">The sequence shown here is derived from an EMBL/GenBank/DDBJ whole genome shotgun (WGS) entry which is preliminary data.</text>
</comment>
<feature type="domain" description="TFIID subunit TAF5 NTD2" evidence="9">
    <location>
        <begin position="70"/>
        <end position="198"/>
    </location>
</feature>
<evidence type="ECO:0000256" key="3">
    <source>
        <dbReference type="ARBA" id="ARBA00022574"/>
    </source>
</evidence>
<dbReference type="Proteomes" id="UP000801492">
    <property type="component" value="Unassembled WGS sequence"/>
</dbReference>
<keyword evidence="5" id="KW-0805">Transcription regulation</keyword>
<dbReference type="AlphaFoldDB" id="A0A8K0CFX3"/>
<dbReference type="InterPro" id="IPR001680">
    <property type="entry name" value="WD40_rpt"/>
</dbReference>
<dbReference type="GO" id="GO:0016251">
    <property type="term" value="F:RNA polymerase II general transcription initiation factor activity"/>
    <property type="evidence" value="ECO:0007669"/>
    <property type="project" value="TreeGrafter"/>
</dbReference>
<feature type="repeat" description="WD" evidence="8">
    <location>
        <begin position="493"/>
        <end position="534"/>
    </location>
</feature>
<comment type="similarity">
    <text evidence="2">Belongs to the WD repeat TAF5 family.</text>
</comment>
<accession>A0A8K0CFX3</accession>
<keyword evidence="11" id="KW-1185">Reference proteome</keyword>
<dbReference type="PROSITE" id="PS00678">
    <property type="entry name" value="WD_REPEATS_1"/>
    <property type="match status" value="1"/>
</dbReference>
<comment type="subcellular location">
    <subcellularLocation>
        <location evidence="1">Nucleus</location>
    </subcellularLocation>
</comment>
<dbReference type="SUPFAM" id="SSF160897">
    <property type="entry name" value="Taf5 N-terminal domain-like"/>
    <property type="match status" value="1"/>
</dbReference>
<evidence type="ECO:0000256" key="4">
    <source>
        <dbReference type="ARBA" id="ARBA00022737"/>
    </source>
</evidence>
<name>A0A8K0CFX3_IGNLU</name>
<dbReference type="Gene3D" id="2.130.10.10">
    <property type="entry name" value="YVTN repeat-like/Quinoprotein amine dehydrogenase"/>
    <property type="match status" value="2"/>
</dbReference>
<dbReference type="Gene3D" id="1.25.40.500">
    <property type="entry name" value="TFIID subunit TAF5, NTD2 domain"/>
    <property type="match status" value="1"/>
</dbReference>
<dbReference type="PANTHER" id="PTHR19879:SF1">
    <property type="entry name" value="CANNONBALL-RELATED"/>
    <property type="match status" value="1"/>
</dbReference>
<dbReference type="Pfam" id="PF00400">
    <property type="entry name" value="WD40"/>
    <property type="match status" value="5"/>
</dbReference>
<dbReference type="InterPro" id="IPR007582">
    <property type="entry name" value="TFIID_NTD2"/>
</dbReference>
<keyword evidence="6" id="KW-0804">Transcription</keyword>
<keyword evidence="3 8" id="KW-0853">WD repeat</keyword>
<sequence length="576" mass="64771">MDELKRENSTNKARRSRSDHVKQVVLSYLHKRNYPVLSPNLVPVQDFVLSSFIENEISRPNSILYSCFNNDPVIIDHTFSKFITWLKESLKAKSNYEDLELLVGPLFCHIYLEILRGGHTERATNFFKLHLPSVDRSKCDNLVKELINAFANDSIELPSLKDNFRSNKYVVQLSTGSVNILKKFLAEAGHVVLLQVFQNWFTIEEKQVEIDQLESEEVENINVVEDSFENMFARENEILCNGHGPLRKEANLSIQKLVDAIEAVKREPPSIYSVNIANVKDEVTCGTLNRKTGVCAYSYNNAVVLRSLKTLQELNNTNDYGEVVLLGHSGRVYDIAFINNYKCLISASQDKTIRLYDLESYSPKTVYKGHEYPIYCLAASNVGGYFVSGSYDHSARLWSVCHKETLRIFAGLTQEVTSIDFHPNCTYIAAGSADKTIRMWSIKDAEPLRLFLGSKGAIYSLAFSPKGQYLATAGEDKRLRIWDLISAKQLVEIKTGTQPVIKLAISSDETTIATGSIDGTLKTWDFTALTKSTEETNTIDPIINIALTPKLLSLDYCFDTYGCLTSQYSASVTAGL</sequence>
<reference evidence="10" key="1">
    <citation type="submission" date="2019-08" db="EMBL/GenBank/DDBJ databases">
        <title>The genome of the North American firefly Photinus pyralis.</title>
        <authorList>
            <consortium name="Photinus pyralis genome working group"/>
            <person name="Fallon T.R."/>
            <person name="Sander Lower S.E."/>
            <person name="Weng J.-K."/>
        </authorList>
    </citation>
    <scope>NUCLEOTIDE SEQUENCE</scope>
    <source>
        <strain evidence="10">TRF0915ILg1</strain>
        <tissue evidence="10">Whole body</tissue>
    </source>
</reference>
<dbReference type="CDD" id="cd00200">
    <property type="entry name" value="WD40"/>
    <property type="match status" value="1"/>
</dbReference>
<evidence type="ECO:0000259" key="9">
    <source>
        <dbReference type="Pfam" id="PF04494"/>
    </source>
</evidence>
<evidence type="ECO:0000256" key="1">
    <source>
        <dbReference type="ARBA" id="ARBA00004123"/>
    </source>
</evidence>
<feature type="repeat" description="WD" evidence="8">
    <location>
        <begin position="409"/>
        <end position="450"/>
    </location>
</feature>
<evidence type="ECO:0000256" key="2">
    <source>
        <dbReference type="ARBA" id="ARBA00009435"/>
    </source>
</evidence>
<dbReference type="GO" id="GO:0006367">
    <property type="term" value="P:transcription initiation at RNA polymerase II promoter"/>
    <property type="evidence" value="ECO:0007669"/>
    <property type="project" value="TreeGrafter"/>
</dbReference>
<evidence type="ECO:0000313" key="10">
    <source>
        <dbReference type="EMBL" id="KAF2883090.1"/>
    </source>
</evidence>
<feature type="repeat" description="WD" evidence="8">
    <location>
        <begin position="451"/>
        <end position="492"/>
    </location>
</feature>
<organism evidence="10 11">
    <name type="scientific">Ignelater luminosus</name>
    <name type="common">Cucubano</name>
    <name type="synonym">Pyrophorus luminosus</name>
    <dbReference type="NCBI Taxonomy" id="2038154"/>
    <lineage>
        <taxon>Eukaryota</taxon>
        <taxon>Metazoa</taxon>
        <taxon>Ecdysozoa</taxon>
        <taxon>Arthropoda</taxon>
        <taxon>Hexapoda</taxon>
        <taxon>Insecta</taxon>
        <taxon>Pterygota</taxon>
        <taxon>Neoptera</taxon>
        <taxon>Endopterygota</taxon>
        <taxon>Coleoptera</taxon>
        <taxon>Polyphaga</taxon>
        <taxon>Elateriformia</taxon>
        <taxon>Elateroidea</taxon>
        <taxon>Elateridae</taxon>
        <taxon>Agrypninae</taxon>
        <taxon>Pyrophorini</taxon>
        <taxon>Ignelater</taxon>
    </lineage>
</organism>
<evidence type="ECO:0000256" key="8">
    <source>
        <dbReference type="PROSITE-ProRule" id="PRU00221"/>
    </source>
</evidence>
<dbReference type="OrthoDB" id="10266330at2759"/>
<dbReference type="InterPro" id="IPR015943">
    <property type="entry name" value="WD40/YVTN_repeat-like_dom_sf"/>
</dbReference>
<evidence type="ECO:0000256" key="5">
    <source>
        <dbReference type="ARBA" id="ARBA00023015"/>
    </source>
</evidence>
<dbReference type="PRINTS" id="PR00320">
    <property type="entry name" value="GPROTEINBRPT"/>
</dbReference>
<dbReference type="InterPro" id="IPR036322">
    <property type="entry name" value="WD40_repeat_dom_sf"/>
</dbReference>
<feature type="repeat" description="WD" evidence="8">
    <location>
        <begin position="325"/>
        <end position="366"/>
    </location>
</feature>
<protein>
    <recommendedName>
        <fullName evidence="9">TFIID subunit TAF5 NTD2 domain-containing protein</fullName>
    </recommendedName>
</protein>
<dbReference type="InterPro" id="IPR020472">
    <property type="entry name" value="WD40_PAC1"/>
</dbReference>
<dbReference type="SMART" id="SM00320">
    <property type="entry name" value="WD40"/>
    <property type="match status" value="5"/>
</dbReference>
<keyword evidence="7" id="KW-0539">Nucleus</keyword>
<evidence type="ECO:0000256" key="7">
    <source>
        <dbReference type="ARBA" id="ARBA00023242"/>
    </source>
</evidence>
<dbReference type="EMBL" id="VTPC01090561">
    <property type="protein sequence ID" value="KAF2883090.1"/>
    <property type="molecule type" value="Genomic_DNA"/>
</dbReference>
<dbReference type="PROSITE" id="PS50082">
    <property type="entry name" value="WD_REPEATS_2"/>
    <property type="match status" value="5"/>
</dbReference>
<feature type="repeat" description="WD" evidence="8">
    <location>
        <begin position="367"/>
        <end position="408"/>
    </location>
</feature>
<dbReference type="InterPro" id="IPR019775">
    <property type="entry name" value="WD40_repeat_CS"/>
</dbReference>
<dbReference type="PROSITE" id="PS50294">
    <property type="entry name" value="WD_REPEATS_REGION"/>
    <property type="match status" value="5"/>
</dbReference>
<gene>
    <name evidence="10" type="ORF">ILUMI_23082</name>
</gene>
<keyword evidence="4" id="KW-0677">Repeat</keyword>
<dbReference type="Pfam" id="PF04494">
    <property type="entry name" value="TFIID_NTD2"/>
    <property type="match status" value="1"/>
</dbReference>
<proteinExistence type="inferred from homology"/>
<evidence type="ECO:0000256" key="6">
    <source>
        <dbReference type="ARBA" id="ARBA00023163"/>
    </source>
</evidence>
<dbReference type="SUPFAM" id="SSF50978">
    <property type="entry name" value="WD40 repeat-like"/>
    <property type="match status" value="1"/>
</dbReference>
<dbReference type="InterPro" id="IPR037264">
    <property type="entry name" value="TFIID_NTD2_sf"/>
</dbReference>